<comment type="similarity">
    <text evidence="1 2">Belongs to the enoyl-CoA hydratase/isomerase family.</text>
</comment>
<dbReference type="AlphaFoldDB" id="A0A6J4MD66"/>
<dbReference type="InterPro" id="IPR018376">
    <property type="entry name" value="Enoyl-CoA_hyd/isom_CS"/>
</dbReference>
<protein>
    <submittedName>
        <fullName evidence="3">Enoyl-CoA hydratase</fullName>
        <ecNumber evidence="3">4.2.1.17</ecNumber>
    </submittedName>
</protein>
<dbReference type="PANTHER" id="PTHR43802">
    <property type="entry name" value="ENOYL-COA HYDRATASE"/>
    <property type="match status" value="1"/>
</dbReference>
<evidence type="ECO:0000313" key="3">
    <source>
        <dbReference type="EMBL" id="CAA9356997.1"/>
    </source>
</evidence>
<evidence type="ECO:0000256" key="2">
    <source>
        <dbReference type="RuleBase" id="RU003707"/>
    </source>
</evidence>
<proteinExistence type="inferred from homology"/>
<dbReference type="PANTHER" id="PTHR43802:SF1">
    <property type="entry name" value="IP11341P-RELATED"/>
    <property type="match status" value="1"/>
</dbReference>
<reference evidence="3" key="1">
    <citation type="submission" date="2020-02" db="EMBL/GenBank/DDBJ databases">
        <authorList>
            <person name="Meier V. D."/>
        </authorList>
    </citation>
    <scope>NUCLEOTIDE SEQUENCE</scope>
    <source>
        <strain evidence="3">AVDCRST_MAG93</strain>
    </source>
</reference>
<dbReference type="CDD" id="cd06558">
    <property type="entry name" value="crotonase-like"/>
    <property type="match status" value="1"/>
</dbReference>
<dbReference type="SUPFAM" id="SSF52096">
    <property type="entry name" value="ClpP/crotonase"/>
    <property type="match status" value="1"/>
</dbReference>
<dbReference type="InterPro" id="IPR001753">
    <property type="entry name" value="Enoyl-CoA_hydra/iso"/>
</dbReference>
<dbReference type="InterPro" id="IPR029045">
    <property type="entry name" value="ClpP/crotonase-like_dom_sf"/>
</dbReference>
<dbReference type="EMBL" id="CADCTR010002502">
    <property type="protein sequence ID" value="CAA9356997.1"/>
    <property type="molecule type" value="Genomic_DNA"/>
</dbReference>
<keyword evidence="3" id="KW-0456">Lyase</keyword>
<dbReference type="EC" id="4.2.1.17" evidence="3"/>
<organism evidence="3">
    <name type="scientific">uncultured Chloroflexia bacterium</name>
    <dbReference type="NCBI Taxonomy" id="1672391"/>
    <lineage>
        <taxon>Bacteria</taxon>
        <taxon>Bacillati</taxon>
        <taxon>Chloroflexota</taxon>
        <taxon>Chloroflexia</taxon>
        <taxon>environmental samples</taxon>
    </lineage>
</organism>
<accession>A0A6J4MD66</accession>
<dbReference type="GO" id="GO:0004300">
    <property type="term" value="F:enoyl-CoA hydratase activity"/>
    <property type="evidence" value="ECO:0007669"/>
    <property type="project" value="UniProtKB-EC"/>
</dbReference>
<sequence length="263" mass="28523">MRNEAETTVDYEVDDGIAHIHLNRPHRLNAVVPQLVEDLCQALGEAEKDGVGAAILAGRGRAFCAGHDLRHEEPPITEADHRRRLQRIQDVTRKVRRAPYAVVSSVHGYALGAGCEFALCSDIIVAERDAEFGFPEVGVGLSITGGISHILPVTVGLARAKELVLFGARFGAEEAERLGLINRVVGSGERENTALEMAWVLRDRPRMALSLAKFALDRGAQSSIEAAYEVEVEHALATQRSADAQQAVEAFRQKLGSATKEEG</sequence>
<gene>
    <name evidence="3" type="ORF">AVDCRST_MAG93-7408</name>
</gene>
<dbReference type="Pfam" id="PF00378">
    <property type="entry name" value="ECH_1"/>
    <property type="match status" value="1"/>
</dbReference>
<evidence type="ECO:0000256" key="1">
    <source>
        <dbReference type="ARBA" id="ARBA00005254"/>
    </source>
</evidence>
<name>A0A6J4MD66_9CHLR</name>
<dbReference type="Gene3D" id="3.90.226.10">
    <property type="entry name" value="2-enoyl-CoA Hydratase, Chain A, domain 1"/>
    <property type="match status" value="1"/>
</dbReference>
<dbReference type="PROSITE" id="PS00166">
    <property type="entry name" value="ENOYL_COA_HYDRATASE"/>
    <property type="match status" value="1"/>
</dbReference>